<evidence type="ECO:0000313" key="8">
    <source>
        <dbReference type="Proteomes" id="UP000054908"/>
    </source>
</evidence>
<dbReference type="RefSeq" id="WP_058452077.1">
    <property type="nucleotide sequence ID" value="NZ_CAAAIB010000009.1"/>
</dbReference>
<dbReference type="GO" id="GO:0032259">
    <property type="term" value="P:methylation"/>
    <property type="evidence" value="ECO:0007669"/>
    <property type="project" value="UniProtKB-KW"/>
</dbReference>
<accession>A0A0W0W3S3</accession>
<keyword evidence="3 7" id="KW-0808">Transferase</keyword>
<dbReference type="PATRIC" id="fig|466.6.peg.1376"/>
<dbReference type="Gene3D" id="3.40.50.150">
    <property type="entry name" value="Vaccinia Virus protein VP39"/>
    <property type="match status" value="1"/>
</dbReference>
<evidence type="ECO:0000256" key="3">
    <source>
        <dbReference type="ARBA" id="ARBA00022679"/>
    </source>
</evidence>
<evidence type="ECO:0000256" key="2">
    <source>
        <dbReference type="ARBA" id="ARBA00022603"/>
    </source>
</evidence>
<dbReference type="PANTHER" id="PTHR44307">
    <property type="entry name" value="PHOSPHOETHANOLAMINE METHYLTRANSFERASE"/>
    <property type="match status" value="1"/>
</dbReference>
<name>A0A0W0W3S3_9GAMM</name>
<dbReference type="Proteomes" id="UP000054908">
    <property type="component" value="Unassembled WGS sequence"/>
</dbReference>
<evidence type="ECO:0000256" key="5">
    <source>
        <dbReference type="ARBA" id="ARBA00047622"/>
    </source>
</evidence>
<gene>
    <name evidence="7" type="ORF">Lmac_1299</name>
</gene>
<organism evidence="7 8">
    <name type="scientific">Legionella maceachernii</name>
    <dbReference type="NCBI Taxonomy" id="466"/>
    <lineage>
        <taxon>Bacteria</taxon>
        <taxon>Pseudomonadati</taxon>
        <taxon>Pseudomonadota</taxon>
        <taxon>Gammaproteobacteria</taxon>
        <taxon>Legionellales</taxon>
        <taxon>Legionellaceae</taxon>
        <taxon>Legionella</taxon>
    </lineage>
</organism>
<dbReference type="InterPro" id="IPR029063">
    <property type="entry name" value="SAM-dependent_MTases_sf"/>
</dbReference>
<protein>
    <submittedName>
        <fullName evidence="7">Trans-aconitate 2-methyltransferase</fullName>
    </submittedName>
</protein>
<dbReference type="CDD" id="cd02440">
    <property type="entry name" value="AdoMet_MTases"/>
    <property type="match status" value="1"/>
</dbReference>
<dbReference type="SUPFAM" id="SSF53335">
    <property type="entry name" value="S-adenosyl-L-methionine-dependent methyltransferases"/>
    <property type="match status" value="1"/>
</dbReference>
<dbReference type="InterPro" id="IPR041698">
    <property type="entry name" value="Methyltransf_25"/>
</dbReference>
<feature type="domain" description="Methyltransferase" evidence="6">
    <location>
        <begin position="40"/>
        <end position="126"/>
    </location>
</feature>
<keyword evidence="2 7" id="KW-0489">Methyltransferase</keyword>
<proteinExistence type="predicted"/>
<dbReference type="STRING" id="466.Lmac_1299"/>
<sequence>MSLTKQLLSFARNGDFAHPGEVEAIQLAMTSIEKNKSQRILDVGCGLGGTAHYLQQRGWGQITGIDLDSELIQYAQQNYPEISFIDGNILQAEFLLSQTFNVIYCFSSFFCFTSQQEALYQFSRLAERGCTLVIFDYSRPNKSPIDSPFSWSKTASQFNPIYLPELKEQLAGTGWKFKTSLDVTTQFEHWYIQLLHHFDVKRDALVERFGGALFQLMYNGYQQLLTDIRKQKIGGIIVYATY</sequence>
<evidence type="ECO:0000313" key="7">
    <source>
        <dbReference type="EMBL" id="KTD27051.1"/>
    </source>
</evidence>
<evidence type="ECO:0000256" key="4">
    <source>
        <dbReference type="ARBA" id="ARBA00025707"/>
    </source>
</evidence>
<comment type="catalytic activity">
    <reaction evidence="5">
        <text>phosphoethanolamine + S-adenosyl-L-methionine = N-methylethanolamine phosphate + S-adenosyl-L-homocysteine + H(+)</text>
        <dbReference type="Rhea" id="RHEA:20365"/>
        <dbReference type="ChEBI" id="CHEBI:15378"/>
        <dbReference type="ChEBI" id="CHEBI:57781"/>
        <dbReference type="ChEBI" id="CHEBI:57856"/>
        <dbReference type="ChEBI" id="CHEBI:58190"/>
        <dbReference type="ChEBI" id="CHEBI:59789"/>
        <dbReference type="EC" id="2.1.1.103"/>
    </reaction>
    <physiologicalReaction direction="left-to-right" evidence="5">
        <dbReference type="Rhea" id="RHEA:20366"/>
    </physiologicalReaction>
</comment>
<dbReference type="GO" id="GO:0000234">
    <property type="term" value="F:phosphoethanolamine N-methyltransferase activity"/>
    <property type="evidence" value="ECO:0007669"/>
    <property type="project" value="UniProtKB-EC"/>
</dbReference>
<dbReference type="Pfam" id="PF13649">
    <property type="entry name" value="Methyltransf_25"/>
    <property type="match status" value="1"/>
</dbReference>
<dbReference type="EMBL" id="LNYL01000033">
    <property type="protein sequence ID" value="KTD27051.1"/>
    <property type="molecule type" value="Genomic_DNA"/>
</dbReference>
<dbReference type="PANTHER" id="PTHR44307:SF2">
    <property type="entry name" value="PHOSPHOETHANOLAMINE METHYLTRANSFERASE ISOFORM X1"/>
    <property type="match status" value="1"/>
</dbReference>
<evidence type="ECO:0000256" key="1">
    <source>
        <dbReference type="ARBA" id="ARBA00005189"/>
    </source>
</evidence>
<dbReference type="OrthoDB" id="529208at2"/>
<evidence type="ECO:0000259" key="6">
    <source>
        <dbReference type="Pfam" id="PF13649"/>
    </source>
</evidence>
<dbReference type="AlphaFoldDB" id="A0A0W0W3S3"/>
<comment type="pathway">
    <text evidence="4">Phospholipid metabolism.</text>
</comment>
<comment type="pathway">
    <text evidence="1">Lipid metabolism.</text>
</comment>
<comment type="caution">
    <text evidence="7">The sequence shown here is derived from an EMBL/GenBank/DDBJ whole genome shotgun (WGS) entry which is preliminary data.</text>
</comment>
<reference evidence="7 8" key="1">
    <citation type="submission" date="2015-11" db="EMBL/GenBank/DDBJ databases">
        <title>Genomic analysis of 38 Legionella species identifies large and diverse effector repertoires.</title>
        <authorList>
            <person name="Burstein D."/>
            <person name="Amaro F."/>
            <person name="Zusman T."/>
            <person name="Lifshitz Z."/>
            <person name="Cohen O."/>
            <person name="Gilbert J.A."/>
            <person name="Pupko T."/>
            <person name="Shuman H.A."/>
            <person name="Segal G."/>
        </authorList>
    </citation>
    <scope>NUCLEOTIDE SEQUENCE [LARGE SCALE GENOMIC DNA]</scope>
    <source>
        <strain evidence="7 8">PX-1-G2-E2</strain>
    </source>
</reference>
<keyword evidence="8" id="KW-1185">Reference proteome</keyword>